<comment type="caution">
    <text evidence="1">The sequence shown here is derived from an EMBL/GenBank/DDBJ whole genome shotgun (WGS) entry which is preliminary data.</text>
</comment>
<keyword evidence="2" id="KW-1185">Reference proteome</keyword>
<name>A0ACB8QZQ7_9AGAM</name>
<dbReference type="Proteomes" id="UP000814033">
    <property type="component" value="Unassembled WGS sequence"/>
</dbReference>
<organism evidence="1 2">
    <name type="scientific">Auriscalpium vulgare</name>
    <dbReference type="NCBI Taxonomy" id="40419"/>
    <lineage>
        <taxon>Eukaryota</taxon>
        <taxon>Fungi</taxon>
        <taxon>Dikarya</taxon>
        <taxon>Basidiomycota</taxon>
        <taxon>Agaricomycotina</taxon>
        <taxon>Agaricomycetes</taxon>
        <taxon>Russulales</taxon>
        <taxon>Auriscalpiaceae</taxon>
        <taxon>Auriscalpium</taxon>
    </lineage>
</organism>
<gene>
    <name evidence="1" type="ORF">FA95DRAFT_1507040</name>
</gene>
<accession>A0ACB8QZQ7</accession>
<dbReference type="EMBL" id="MU277036">
    <property type="protein sequence ID" value="KAI0037361.1"/>
    <property type="molecule type" value="Genomic_DNA"/>
</dbReference>
<evidence type="ECO:0000313" key="2">
    <source>
        <dbReference type="Proteomes" id="UP000814033"/>
    </source>
</evidence>
<evidence type="ECO:0000313" key="1">
    <source>
        <dbReference type="EMBL" id="KAI0037361.1"/>
    </source>
</evidence>
<protein>
    <submittedName>
        <fullName evidence="1">Uncharacterized protein</fullName>
    </submittedName>
</protein>
<reference evidence="1" key="2">
    <citation type="journal article" date="2022" name="New Phytol.">
        <title>Evolutionary transition to the ectomycorrhizal habit in the genomes of a hyperdiverse lineage of mushroom-forming fungi.</title>
        <authorList>
            <person name="Looney B."/>
            <person name="Miyauchi S."/>
            <person name="Morin E."/>
            <person name="Drula E."/>
            <person name="Courty P.E."/>
            <person name="Kohler A."/>
            <person name="Kuo A."/>
            <person name="LaButti K."/>
            <person name="Pangilinan J."/>
            <person name="Lipzen A."/>
            <person name="Riley R."/>
            <person name="Andreopoulos W."/>
            <person name="He G."/>
            <person name="Johnson J."/>
            <person name="Nolan M."/>
            <person name="Tritt A."/>
            <person name="Barry K.W."/>
            <person name="Grigoriev I.V."/>
            <person name="Nagy L.G."/>
            <person name="Hibbett D."/>
            <person name="Henrissat B."/>
            <person name="Matheny P.B."/>
            <person name="Labbe J."/>
            <person name="Martin F.M."/>
        </authorList>
    </citation>
    <scope>NUCLEOTIDE SEQUENCE</scope>
    <source>
        <strain evidence="1">FP105234-sp</strain>
    </source>
</reference>
<proteinExistence type="predicted"/>
<sequence>MQPENIKLYLPSDIDDGQRHALCDPSLVDIESKLRLAATNEALDGVRHQLRFRTYVNKFKITNVTGQRKNTRARALQARIEVGVKRDAETYRMHRAAHLRLVGHGDWEKKLQVLDDSHLVGLGARLIDAIDQADQDRVVEFLRSRRGGEASGESRYKLPWIWYTEASGEDGDDGDLSRDLKIEWFKSRARSTRWLEEVLQVQEDMRRVEATYLWHSRTWTGRGTARSNTGPALAEGLLAYASKQAAMFQGLANRCTNRWADVRVEAVRFLESREDDGFRIGGPEGEAMDVD</sequence>
<reference evidence="1" key="1">
    <citation type="submission" date="2021-02" db="EMBL/GenBank/DDBJ databases">
        <authorList>
            <consortium name="DOE Joint Genome Institute"/>
            <person name="Ahrendt S."/>
            <person name="Looney B.P."/>
            <person name="Miyauchi S."/>
            <person name="Morin E."/>
            <person name="Drula E."/>
            <person name="Courty P.E."/>
            <person name="Chicoki N."/>
            <person name="Fauchery L."/>
            <person name="Kohler A."/>
            <person name="Kuo A."/>
            <person name="Labutti K."/>
            <person name="Pangilinan J."/>
            <person name="Lipzen A."/>
            <person name="Riley R."/>
            <person name="Andreopoulos W."/>
            <person name="He G."/>
            <person name="Johnson J."/>
            <person name="Barry K.W."/>
            <person name="Grigoriev I.V."/>
            <person name="Nagy L."/>
            <person name="Hibbett D."/>
            <person name="Henrissat B."/>
            <person name="Matheny P.B."/>
            <person name="Labbe J."/>
            <person name="Martin F."/>
        </authorList>
    </citation>
    <scope>NUCLEOTIDE SEQUENCE</scope>
    <source>
        <strain evidence="1">FP105234-sp</strain>
    </source>
</reference>